<dbReference type="Pfam" id="PF13639">
    <property type="entry name" value="zf-RING_2"/>
    <property type="match status" value="1"/>
</dbReference>
<evidence type="ECO:0000256" key="5">
    <source>
        <dbReference type="SAM" id="MobiDB-lite"/>
    </source>
</evidence>
<dbReference type="OrthoDB" id="8062037at2759"/>
<dbReference type="SMART" id="SM00184">
    <property type="entry name" value="RING"/>
    <property type="match status" value="1"/>
</dbReference>
<evidence type="ECO:0000256" key="4">
    <source>
        <dbReference type="PROSITE-ProRule" id="PRU00175"/>
    </source>
</evidence>
<dbReference type="PANTHER" id="PTHR46592">
    <property type="entry name" value="RING-H2 FINGER PROTEIN ATL67"/>
    <property type="match status" value="1"/>
</dbReference>
<dbReference type="AlphaFoldDB" id="A0A8J6CAS5"/>
<dbReference type="GO" id="GO:0016740">
    <property type="term" value="F:transferase activity"/>
    <property type="evidence" value="ECO:0007669"/>
    <property type="project" value="InterPro"/>
</dbReference>
<feature type="region of interest" description="Disordered" evidence="5">
    <location>
        <begin position="267"/>
        <end position="294"/>
    </location>
</feature>
<evidence type="ECO:0000313" key="7">
    <source>
        <dbReference type="EMBL" id="KAG8465819.1"/>
    </source>
</evidence>
<dbReference type="InterPro" id="IPR013083">
    <property type="entry name" value="Znf_RING/FYVE/PHD"/>
</dbReference>
<dbReference type="EMBL" id="JAGTXO010000009">
    <property type="protein sequence ID" value="KAG8465819.1"/>
    <property type="molecule type" value="Genomic_DNA"/>
</dbReference>
<feature type="compositionally biased region" description="Low complexity" evidence="5">
    <location>
        <begin position="7"/>
        <end position="23"/>
    </location>
</feature>
<protein>
    <recommendedName>
        <fullName evidence="6">RING-type domain-containing protein</fullName>
    </recommendedName>
</protein>
<keyword evidence="8" id="KW-1185">Reference proteome</keyword>
<accession>A0A8J6CAS5</accession>
<dbReference type="GO" id="GO:0008270">
    <property type="term" value="F:zinc ion binding"/>
    <property type="evidence" value="ECO:0007669"/>
    <property type="project" value="UniProtKB-KW"/>
</dbReference>
<sequence length="464" mass="48358">MHGARVPPLHAAAHPPLGLPVRTPPRAAAAHIHATVAERRVAAAAAAHQPAAASGPPAAAPPERRAPVSVLPLAALAPHPIIHARAFAALQPPLAPARASSVQPGPVGLARAGRPTSGADRERRQAELERARLSGQRRLQLADERRAALHHAASVAAAEHRADELYPATPLPSGSPRASSLAERAAAAALERAHVAARAAAEGASTSPAVRAAEPVAAARRGIAMHAADRPAAIAGPARPAAPAEVADAERVSHALRRAADVAQLRAALERDDDRRERGARADAQPRESTEAGGARLALVRAREHALLAMHCEMVRAAMHARDEEEDAQIELAIALSRSIADAAPGGHAAVRRGDGGALDADAQGDMSYERLSALEDVHVGVPPEVVQRVCPQMAFEDAAEFRAAAALNDMGDAGACAICLCEFEADDGVRLLPECMHVYHAGCIDSWLRRSKQCPTCKVELCE</sequence>
<feature type="region of interest" description="Disordered" evidence="5">
    <location>
        <begin position="96"/>
        <end position="132"/>
    </location>
</feature>
<evidence type="ECO:0000256" key="1">
    <source>
        <dbReference type="ARBA" id="ARBA00022723"/>
    </source>
</evidence>
<dbReference type="PANTHER" id="PTHR46592:SF14">
    <property type="entry name" value="RING-TYPE DOMAIN-CONTAINING PROTEIN"/>
    <property type="match status" value="1"/>
</dbReference>
<dbReference type="PROSITE" id="PS50089">
    <property type="entry name" value="ZF_RING_2"/>
    <property type="match status" value="1"/>
</dbReference>
<dbReference type="Proteomes" id="UP000751190">
    <property type="component" value="Unassembled WGS sequence"/>
</dbReference>
<proteinExistence type="predicted"/>
<keyword evidence="1" id="KW-0479">Metal-binding</keyword>
<dbReference type="InterPro" id="IPR001841">
    <property type="entry name" value="Znf_RING"/>
</dbReference>
<keyword evidence="3" id="KW-0862">Zinc</keyword>
<comment type="caution">
    <text evidence="7">The sequence shown here is derived from an EMBL/GenBank/DDBJ whole genome shotgun (WGS) entry which is preliminary data.</text>
</comment>
<evidence type="ECO:0000259" key="6">
    <source>
        <dbReference type="PROSITE" id="PS50089"/>
    </source>
</evidence>
<dbReference type="Gene3D" id="3.30.40.10">
    <property type="entry name" value="Zinc/RING finger domain, C3HC4 (zinc finger)"/>
    <property type="match status" value="1"/>
</dbReference>
<feature type="domain" description="RING-type" evidence="6">
    <location>
        <begin position="417"/>
        <end position="459"/>
    </location>
</feature>
<dbReference type="CDD" id="cd16468">
    <property type="entry name" value="RING-H2_RNF11"/>
    <property type="match status" value="1"/>
</dbReference>
<organism evidence="7 8">
    <name type="scientific">Diacronema lutheri</name>
    <name type="common">Unicellular marine alga</name>
    <name type="synonym">Monochrysis lutheri</name>
    <dbReference type="NCBI Taxonomy" id="2081491"/>
    <lineage>
        <taxon>Eukaryota</taxon>
        <taxon>Haptista</taxon>
        <taxon>Haptophyta</taxon>
        <taxon>Pavlovophyceae</taxon>
        <taxon>Pavlovales</taxon>
        <taxon>Pavlovaceae</taxon>
        <taxon>Diacronema</taxon>
    </lineage>
</organism>
<feature type="region of interest" description="Disordered" evidence="5">
    <location>
        <begin position="1"/>
        <end position="23"/>
    </location>
</feature>
<dbReference type="GO" id="GO:0016567">
    <property type="term" value="P:protein ubiquitination"/>
    <property type="evidence" value="ECO:0007669"/>
    <property type="project" value="InterPro"/>
</dbReference>
<gene>
    <name evidence="7" type="ORF">KFE25_005389</name>
</gene>
<feature type="region of interest" description="Disordered" evidence="5">
    <location>
        <begin position="41"/>
        <end position="64"/>
    </location>
</feature>
<dbReference type="SUPFAM" id="SSF57850">
    <property type="entry name" value="RING/U-box"/>
    <property type="match status" value="1"/>
</dbReference>
<evidence type="ECO:0000313" key="8">
    <source>
        <dbReference type="Proteomes" id="UP000751190"/>
    </source>
</evidence>
<evidence type="ECO:0000256" key="2">
    <source>
        <dbReference type="ARBA" id="ARBA00022771"/>
    </source>
</evidence>
<dbReference type="InterPro" id="IPR042981">
    <property type="entry name" value="RNF11_RING-H2"/>
</dbReference>
<keyword evidence="2 4" id="KW-0863">Zinc-finger</keyword>
<feature type="compositionally biased region" description="Basic and acidic residues" evidence="5">
    <location>
        <begin position="268"/>
        <end position="290"/>
    </location>
</feature>
<reference evidence="7" key="1">
    <citation type="submission" date="2021-05" db="EMBL/GenBank/DDBJ databases">
        <title>The genome of the haptophyte Pavlova lutheri (Diacronema luteri, Pavlovales) - a model for lipid biosynthesis in eukaryotic algae.</title>
        <authorList>
            <person name="Hulatt C.J."/>
            <person name="Posewitz M.C."/>
        </authorList>
    </citation>
    <scope>NUCLEOTIDE SEQUENCE</scope>
    <source>
        <strain evidence="7">NIVA-4/92</strain>
    </source>
</reference>
<feature type="compositionally biased region" description="Basic and acidic residues" evidence="5">
    <location>
        <begin position="119"/>
        <end position="132"/>
    </location>
</feature>
<feature type="compositionally biased region" description="Low complexity" evidence="5">
    <location>
        <begin position="42"/>
        <end position="57"/>
    </location>
</feature>
<evidence type="ECO:0000256" key="3">
    <source>
        <dbReference type="ARBA" id="ARBA00022833"/>
    </source>
</evidence>
<name>A0A8J6CAS5_DIALT</name>
<dbReference type="OMA" id="AGACAIC"/>
<dbReference type="InterPro" id="IPR044289">
    <property type="entry name" value="ATL67-70"/>
</dbReference>